<keyword evidence="2" id="KW-1185">Reference proteome</keyword>
<dbReference type="Proteomes" id="UP001187192">
    <property type="component" value="Unassembled WGS sequence"/>
</dbReference>
<name>A0AA88ABT2_FICCA</name>
<dbReference type="AlphaFoldDB" id="A0AA88ABT2"/>
<evidence type="ECO:0000313" key="2">
    <source>
        <dbReference type="Proteomes" id="UP001187192"/>
    </source>
</evidence>
<comment type="caution">
    <text evidence="1">The sequence shown here is derived from an EMBL/GenBank/DDBJ whole genome shotgun (WGS) entry which is preliminary data.</text>
</comment>
<gene>
    <name evidence="1" type="ORF">TIFTF001_018821</name>
</gene>
<reference evidence="1" key="1">
    <citation type="submission" date="2023-07" db="EMBL/GenBank/DDBJ databases">
        <title>draft genome sequence of fig (Ficus carica).</title>
        <authorList>
            <person name="Takahashi T."/>
            <person name="Nishimura K."/>
        </authorList>
    </citation>
    <scope>NUCLEOTIDE SEQUENCE</scope>
</reference>
<evidence type="ECO:0000313" key="1">
    <source>
        <dbReference type="EMBL" id="GMN49654.1"/>
    </source>
</evidence>
<proteinExistence type="predicted"/>
<protein>
    <submittedName>
        <fullName evidence="1">Uncharacterized protein</fullName>
    </submittedName>
</protein>
<accession>A0AA88ABT2</accession>
<sequence>MSALLTHLKDIDLRVAFSAWCVLGAHSAEQILNPSLLKPSTLGTEYWTGLALTSIPGPYSSSNPGLGIGHVDDPPAADATHLLLSPVKSPPASKPL</sequence>
<dbReference type="EMBL" id="BTGU01000031">
    <property type="protein sequence ID" value="GMN49654.1"/>
    <property type="molecule type" value="Genomic_DNA"/>
</dbReference>
<organism evidence="1 2">
    <name type="scientific">Ficus carica</name>
    <name type="common">Common fig</name>
    <dbReference type="NCBI Taxonomy" id="3494"/>
    <lineage>
        <taxon>Eukaryota</taxon>
        <taxon>Viridiplantae</taxon>
        <taxon>Streptophyta</taxon>
        <taxon>Embryophyta</taxon>
        <taxon>Tracheophyta</taxon>
        <taxon>Spermatophyta</taxon>
        <taxon>Magnoliopsida</taxon>
        <taxon>eudicotyledons</taxon>
        <taxon>Gunneridae</taxon>
        <taxon>Pentapetalae</taxon>
        <taxon>rosids</taxon>
        <taxon>fabids</taxon>
        <taxon>Rosales</taxon>
        <taxon>Moraceae</taxon>
        <taxon>Ficeae</taxon>
        <taxon>Ficus</taxon>
    </lineage>
</organism>